<feature type="compositionally biased region" description="Polar residues" evidence="2">
    <location>
        <begin position="75"/>
        <end position="84"/>
    </location>
</feature>
<feature type="compositionally biased region" description="Acidic residues" evidence="2">
    <location>
        <begin position="362"/>
        <end position="373"/>
    </location>
</feature>
<keyword evidence="1" id="KW-0175">Coiled coil</keyword>
<sequence length="609" mass="65973">MAEVAASHRAVSRQTSPVPRRQLGILPVNQRSYSRVGSKGMVGDESPLMSPLPYYARRRSVTFADGQNSREERPNYNTTYSVSAPVSPVRHTSPPPTSILKSHSSYPVAEAEDSAAMPAHQPPAATASGAAGRRDPARTSPTPTRARSNSRQRLAARRREAQLHHSFYDDSVVEDFVQTAKAELEAKEAEQLRAQEQLRVEQERAKAAERRVSEATDKISALERAKQVLSAAAVQRHASVTPSPPRAPVTRVKRNSSLLRELESDPDPEVQAALKELARNSLAKQQSRVQAPPRQRGRSMPIVSADALDESDGDDGSSRKRARLEKIVSRLLAKKAKSRSTRSVMVIDWSDIDSEASSGGSEAEEEEEEEEERAAEAPVASTVHRRGGSRHAKSRSVATAAEATLVPSSKAAQTASVKRAASSKRRHISVEPALGDSLLFEEEEERPLLLPRRRHTRPAPTRSISHIAMDDDDDVAADASSMERAVRRPPRATRAPAMRQRRGQPTQEPPRGGGETSSAFTGATASRATPAAATAGAAAAAAAAPPRPRRATAPRADPNDPMAVFFEAAFPSPSKFDAMMMQAGGLPETRRGQRHQPNLVLPSSIGRRR</sequence>
<reference evidence="3 4" key="1">
    <citation type="journal article" date="2021" name="MBio">
        <title>A New Model Trypanosomatid, Novymonas esmeraldas: Genomic Perception of Its 'Candidatus Pandoraea novymonadis' Endosymbiont.</title>
        <authorList>
            <person name="Zakharova A."/>
            <person name="Saura A."/>
            <person name="Butenko A."/>
            <person name="Podesvova L."/>
            <person name="Warmusova S."/>
            <person name="Kostygov A.Y."/>
            <person name="Nenarokova A."/>
            <person name="Lukes J."/>
            <person name="Opperdoes F.R."/>
            <person name="Yurchenko V."/>
        </authorList>
    </citation>
    <scope>NUCLEOTIDE SEQUENCE [LARGE SCALE GENOMIC DNA]</scope>
    <source>
        <strain evidence="3 4">E262AT.01</strain>
    </source>
</reference>
<keyword evidence="4" id="KW-1185">Reference proteome</keyword>
<dbReference type="Proteomes" id="UP001430356">
    <property type="component" value="Unassembled WGS sequence"/>
</dbReference>
<evidence type="ECO:0000313" key="3">
    <source>
        <dbReference type="EMBL" id="KAK7201808.1"/>
    </source>
</evidence>
<evidence type="ECO:0000256" key="2">
    <source>
        <dbReference type="SAM" id="MobiDB-lite"/>
    </source>
</evidence>
<feature type="coiled-coil region" evidence="1">
    <location>
        <begin position="177"/>
        <end position="232"/>
    </location>
</feature>
<comment type="caution">
    <text evidence="3">The sequence shown here is derived from an EMBL/GenBank/DDBJ whole genome shotgun (WGS) entry which is preliminary data.</text>
</comment>
<evidence type="ECO:0000256" key="1">
    <source>
        <dbReference type="SAM" id="Coils"/>
    </source>
</evidence>
<dbReference type="AlphaFoldDB" id="A0AAW0F6C0"/>
<name>A0AAW0F6C0_9TRYP</name>
<dbReference type="EMBL" id="JAECZO010000020">
    <property type="protein sequence ID" value="KAK7201808.1"/>
    <property type="molecule type" value="Genomic_DNA"/>
</dbReference>
<feature type="region of interest" description="Disordered" evidence="2">
    <location>
        <begin position="61"/>
        <end position="160"/>
    </location>
</feature>
<gene>
    <name evidence="3" type="ORF">NESM_000247400</name>
</gene>
<protein>
    <submittedName>
        <fullName evidence="3">Uncharacterized protein</fullName>
    </submittedName>
</protein>
<evidence type="ECO:0000313" key="4">
    <source>
        <dbReference type="Proteomes" id="UP001430356"/>
    </source>
</evidence>
<feature type="compositionally biased region" description="Basic residues" evidence="2">
    <location>
        <begin position="383"/>
        <end position="394"/>
    </location>
</feature>
<feature type="compositionally biased region" description="Low complexity" evidence="2">
    <location>
        <begin position="521"/>
        <end position="544"/>
    </location>
</feature>
<feature type="compositionally biased region" description="Polar residues" evidence="2">
    <location>
        <begin position="406"/>
        <end position="416"/>
    </location>
</feature>
<accession>A0AAW0F6C0</accession>
<feature type="region of interest" description="Disordered" evidence="2">
    <location>
        <begin position="1"/>
        <end position="23"/>
    </location>
</feature>
<feature type="region of interest" description="Disordered" evidence="2">
    <location>
        <begin position="278"/>
        <end position="430"/>
    </location>
</feature>
<feature type="region of interest" description="Disordered" evidence="2">
    <location>
        <begin position="451"/>
        <end position="560"/>
    </location>
</feature>
<feature type="region of interest" description="Disordered" evidence="2">
    <location>
        <begin position="586"/>
        <end position="609"/>
    </location>
</feature>
<proteinExistence type="predicted"/>
<organism evidence="3 4">
    <name type="scientific">Novymonas esmeraldas</name>
    <dbReference type="NCBI Taxonomy" id="1808958"/>
    <lineage>
        <taxon>Eukaryota</taxon>
        <taxon>Discoba</taxon>
        <taxon>Euglenozoa</taxon>
        <taxon>Kinetoplastea</taxon>
        <taxon>Metakinetoplastina</taxon>
        <taxon>Trypanosomatida</taxon>
        <taxon>Trypanosomatidae</taxon>
        <taxon>Novymonas</taxon>
    </lineage>
</organism>